<evidence type="ECO:0000256" key="20">
    <source>
        <dbReference type="SAM" id="Phobius"/>
    </source>
</evidence>
<evidence type="ECO:0000256" key="6">
    <source>
        <dbReference type="ARBA" id="ARBA00044891"/>
    </source>
</evidence>
<feature type="compositionally biased region" description="Polar residues" evidence="19">
    <location>
        <begin position="79"/>
        <end position="105"/>
    </location>
</feature>
<evidence type="ECO:0000256" key="14">
    <source>
        <dbReference type="ARBA" id="ARBA00044924"/>
    </source>
</evidence>
<keyword evidence="20" id="KW-0812">Transmembrane</keyword>
<feature type="compositionally biased region" description="Basic residues" evidence="19">
    <location>
        <begin position="132"/>
        <end position="151"/>
    </location>
</feature>
<evidence type="ECO:0000256" key="5">
    <source>
        <dbReference type="ARBA" id="ARBA00044884"/>
    </source>
</evidence>
<comment type="catalytic activity">
    <reaction evidence="13">
        <text>L-alanyl-L-lysine(out) = L-alanyl-L-lysine(in)</text>
        <dbReference type="Rhea" id="RHEA:79415"/>
        <dbReference type="ChEBI" id="CHEBI:192470"/>
    </reaction>
</comment>
<feature type="region of interest" description="Disordered" evidence="19">
    <location>
        <begin position="1"/>
        <end position="154"/>
    </location>
</feature>
<comment type="subcellular location">
    <subcellularLocation>
        <location evidence="1">Membrane</location>
        <topology evidence="1">Multi-pass membrane protein</topology>
    </subcellularLocation>
</comment>
<feature type="transmembrane region" description="Helical" evidence="20">
    <location>
        <begin position="318"/>
        <end position="339"/>
    </location>
</feature>
<keyword evidence="20" id="KW-0472">Membrane</keyword>
<evidence type="ECO:0000256" key="8">
    <source>
        <dbReference type="ARBA" id="ARBA00044898"/>
    </source>
</evidence>
<dbReference type="OrthoDB" id="424834at2759"/>
<comment type="catalytic activity">
    <reaction evidence="11">
        <text>L-arginyl-glycine(out) = L-arginyl-glycine(in)</text>
        <dbReference type="Rhea" id="RHEA:79391"/>
        <dbReference type="ChEBI" id="CHEBI:229955"/>
    </reaction>
</comment>
<feature type="transmembrane region" description="Helical" evidence="20">
    <location>
        <begin position="224"/>
        <end position="243"/>
    </location>
</feature>
<dbReference type="InterPro" id="IPR052187">
    <property type="entry name" value="MFSD1"/>
</dbReference>
<evidence type="ECO:0000313" key="23">
    <source>
        <dbReference type="Proteomes" id="UP001150569"/>
    </source>
</evidence>
<evidence type="ECO:0000256" key="4">
    <source>
        <dbReference type="ARBA" id="ARBA00044881"/>
    </source>
</evidence>
<comment type="catalytic activity">
    <reaction evidence="12">
        <text>L-histidyl-L-alpha-amino acid(out) = L-histidyl-L-alpha-amino acid(in)</text>
        <dbReference type="Rhea" id="RHEA:79379"/>
        <dbReference type="ChEBI" id="CHEBI:229964"/>
    </reaction>
</comment>
<dbReference type="Pfam" id="PF07690">
    <property type="entry name" value="MFS_1"/>
    <property type="match status" value="1"/>
</dbReference>
<evidence type="ECO:0000256" key="19">
    <source>
        <dbReference type="SAM" id="MobiDB-lite"/>
    </source>
</evidence>
<evidence type="ECO:0000256" key="13">
    <source>
        <dbReference type="ARBA" id="ARBA00044919"/>
    </source>
</evidence>
<evidence type="ECO:0000256" key="7">
    <source>
        <dbReference type="ARBA" id="ARBA00044893"/>
    </source>
</evidence>
<comment type="catalytic activity">
    <reaction evidence="5">
        <text>L-alpha-aminoacyl-L-histidine(out) = L-alpha-aminoacyl-L-histidine(in)</text>
        <dbReference type="Rhea" id="RHEA:79375"/>
        <dbReference type="ChEBI" id="CHEBI:229967"/>
    </reaction>
</comment>
<comment type="catalytic activity">
    <reaction evidence="14">
        <text>L-lysyl-glycine(out) = L-lysyl-glycine(in)</text>
        <dbReference type="Rhea" id="RHEA:79407"/>
        <dbReference type="ChEBI" id="CHEBI:191202"/>
    </reaction>
</comment>
<feature type="region of interest" description="Disordered" evidence="19">
    <location>
        <begin position="910"/>
        <end position="930"/>
    </location>
</feature>
<comment type="catalytic activity">
    <reaction evidence="2">
        <text>L-lysyl-L-alanine(out) = L-lysyl-L-alanine(in)</text>
        <dbReference type="Rhea" id="RHEA:79399"/>
        <dbReference type="ChEBI" id="CHEBI:229954"/>
    </reaction>
</comment>
<evidence type="ECO:0000259" key="21">
    <source>
        <dbReference type="PROSITE" id="PS50850"/>
    </source>
</evidence>
<feature type="region of interest" description="Disordered" evidence="19">
    <location>
        <begin position="736"/>
        <end position="858"/>
    </location>
</feature>
<feature type="compositionally biased region" description="Basic residues" evidence="19">
    <location>
        <begin position="828"/>
        <end position="849"/>
    </location>
</feature>
<comment type="catalytic activity">
    <reaction evidence="4">
        <text>L-alpha-aminoacyl-L-arginine(out) = L-alpha-aminoacyl-L-arginine(in)</text>
        <dbReference type="Rhea" id="RHEA:79367"/>
        <dbReference type="ChEBI" id="CHEBI:229968"/>
    </reaction>
</comment>
<dbReference type="InterPro" id="IPR020846">
    <property type="entry name" value="MFS_dom"/>
</dbReference>
<dbReference type="Gene3D" id="1.20.1250.20">
    <property type="entry name" value="MFS general substrate transporter like domains"/>
    <property type="match status" value="2"/>
</dbReference>
<dbReference type="GO" id="GO:0016020">
    <property type="term" value="C:membrane"/>
    <property type="evidence" value="ECO:0007669"/>
    <property type="project" value="UniProtKB-SubCell"/>
</dbReference>
<evidence type="ECO:0000256" key="10">
    <source>
        <dbReference type="ARBA" id="ARBA00044900"/>
    </source>
</evidence>
<feature type="transmembrane region" description="Helical" evidence="20">
    <location>
        <begin position="263"/>
        <end position="286"/>
    </location>
</feature>
<protein>
    <recommendedName>
        <fullName evidence="15">Lysosomal dipeptide transporter MFSD1</fullName>
    </recommendedName>
    <alternativeName>
        <fullName evidence="16">Major facilitator superfamily domain-containing protein 1</fullName>
    </alternativeName>
</protein>
<reference evidence="22" key="1">
    <citation type="submission" date="2022-07" db="EMBL/GenBank/DDBJ databases">
        <title>Phylogenomic reconstructions and comparative analyses of Kickxellomycotina fungi.</title>
        <authorList>
            <person name="Reynolds N.K."/>
            <person name="Stajich J.E."/>
            <person name="Barry K."/>
            <person name="Grigoriev I.V."/>
            <person name="Crous P."/>
            <person name="Smith M.E."/>
        </authorList>
    </citation>
    <scope>NUCLEOTIDE SEQUENCE</scope>
    <source>
        <strain evidence="22">RSA 861</strain>
    </source>
</reference>
<evidence type="ECO:0000256" key="12">
    <source>
        <dbReference type="ARBA" id="ARBA00044912"/>
    </source>
</evidence>
<evidence type="ECO:0000256" key="1">
    <source>
        <dbReference type="ARBA" id="ARBA00004141"/>
    </source>
</evidence>
<comment type="subunit">
    <text evidence="18">Homodimer. Interacts with lysosomal protein GLMP (via lumenal domain); the interaction starts while both proteins are still in the endoplasmic reticulum and is required for stabilization of MFSD1 in lysosomes but has no direct effect on its targeting to lysosomes or transporter activity.</text>
</comment>
<evidence type="ECO:0000313" key="22">
    <source>
        <dbReference type="EMBL" id="KAJ1919514.1"/>
    </source>
</evidence>
<evidence type="ECO:0000256" key="9">
    <source>
        <dbReference type="ARBA" id="ARBA00044899"/>
    </source>
</evidence>
<comment type="catalytic activity">
    <reaction evidence="3">
        <text>L-histidyl-glycine(out) = L-histidyl-glycine(in)</text>
        <dbReference type="Rhea" id="RHEA:79395"/>
        <dbReference type="ChEBI" id="CHEBI:229957"/>
    </reaction>
</comment>
<comment type="catalytic activity">
    <reaction evidence="10">
        <text>L-lysyl-L-lysine(out) = L-lysyl-L-lysine(in)</text>
        <dbReference type="Rhea" id="RHEA:79403"/>
        <dbReference type="ChEBI" id="CHEBI:229956"/>
    </reaction>
</comment>
<feature type="compositionally biased region" description="Basic and acidic residues" evidence="19">
    <location>
        <begin position="766"/>
        <end position="775"/>
    </location>
</feature>
<dbReference type="SUPFAM" id="SSF103473">
    <property type="entry name" value="MFS general substrate transporter"/>
    <property type="match status" value="1"/>
</dbReference>
<comment type="function">
    <text evidence="17">Lysosomal dipeptide uniporter that selectively exports lysine, arginine or histidine-containing dipeptides with a net positive charge from the lysosome lumen into the cytosol. Could play a role in a specific type of protein O-glycosylation indirectly regulating macrophages migration and tissue invasion. Also essential for liver homeostasis.</text>
</comment>
<name>A0A9W8A6Z6_9FUNG</name>
<evidence type="ECO:0000256" key="16">
    <source>
        <dbReference type="ARBA" id="ARBA00045018"/>
    </source>
</evidence>
<feature type="region of interest" description="Disordered" evidence="19">
    <location>
        <begin position="679"/>
        <end position="722"/>
    </location>
</feature>
<evidence type="ECO:0000256" key="18">
    <source>
        <dbReference type="ARBA" id="ARBA00046376"/>
    </source>
</evidence>
<feature type="transmembrane region" description="Helical" evidence="20">
    <location>
        <begin position="1211"/>
        <end position="1232"/>
    </location>
</feature>
<feature type="transmembrane region" description="Helical" evidence="20">
    <location>
        <begin position="435"/>
        <end position="459"/>
    </location>
</feature>
<comment type="caution">
    <text evidence="22">The sequence shown here is derived from an EMBL/GenBank/DDBJ whole genome shotgun (WGS) entry which is preliminary data.</text>
</comment>
<dbReference type="InterPro" id="IPR036259">
    <property type="entry name" value="MFS_trans_sf"/>
</dbReference>
<organism evidence="22 23">
    <name type="scientific">Tieghemiomyces parasiticus</name>
    <dbReference type="NCBI Taxonomy" id="78921"/>
    <lineage>
        <taxon>Eukaryota</taxon>
        <taxon>Fungi</taxon>
        <taxon>Fungi incertae sedis</taxon>
        <taxon>Zoopagomycota</taxon>
        <taxon>Kickxellomycotina</taxon>
        <taxon>Dimargaritomycetes</taxon>
        <taxon>Dimargaritales</taxon>
        <taxon>Dimargaritaceae</taxon>
        <taxon>Tieghemiomyces</taxon>
    </lineage>
</organism>
<feature type="compositionally biased region" description="Gly residues" evidence="19">
    <location>
        <begin position="816"/>
        <end position="826"/>
    </location>
</feature>
<evidence type="ECO:0000256" key="15">
    <source>
        <dbReference type="ARBA" id="ARBA00044985"/>
    </source>
</evidence>
<feature type="transmembrane region" description="Helical" evidence="20">
    <location>
        <begin position="293"/>
        <end position="312"/>
    </location>
</feature>
<feature type="compositionally biased region" description="Low complexity" evidence="19">
    <location>
        <begin position="686"/>
        <end position="704"/>
    </location>
</feature>
<feature type="compositionally biased region" description="Low complexity" evidence="19">
    <location>
        <begin position="20"/>
        <end position="38"/>
    </location>
</feature>
<evidence type="ECO:0000256" key="3">
    <source>
        <dbReference type="ARBA" id="ARBA00044878"/>
    </source>
</evidence>
<dbReference type="PANTHER" id="PTHR23512">
    <property type="entry name" value="MAJOR FACILITATOR SUPERFAMILY DOMAIN-CONTAINING PROTEIN 1"/>
    <property type="match status" value="1"/>
</dbReference>
<comment type="catalytic activity">
    <reaction evidence="9">
        <text>L-arginyl-L-alpha-amino acid(out) = L-arginyl-L-alpha-amino acid(in)</text>
        <dbReference type="Rhea" id="RHEA:79371"/>
        <dbReference type="ChEBI" id="CHEBI:84315"/>
    </reaction>
</comment>
<dbReference type="GO" id="GO:0022857">
    <property type="term" value="F:transmembrane transporter activity"/>
    <property type="evidence" value="ECO:0007669"/>
    <property type="project" value="InterPro"/>
</dbReference>
<feature type="compositionally biased region" description="Basic residues" evidence="19">
    <location>
        <begin position="167"/>
        <end position="180"/>
    </location>
</feature>
<feature type="transmembrane region" description="Helical" evidence="20">
    <location>
        <begin position="507"/>
        <end position="526"/>
    </location>
</feature>
<evidence type="ECO:0000256" key="2">
    <source>
        <dbReference type="ARBA" id="ARBA00044876"/>
    </source>
</evidence>
<dbReference type="InterPro" id="IPR011701">
    <property type="entry name" value="MFS"/>
</dbReference>
<feature type="transmembrane region" description="Helical" evidence="20">
    <location>
        <begin position="479"/>
        <end position="500"/>
    </location>
</feature>
<feature type="compositionally biased region" description="Basic and acidic residues" evidence="19">
    <location>
        <begin position="1159"/>
        <end position="1171"/>
    </location>
</feature>
<dbReference type="EMBL" id="JANBPT010000471">
    <property type="protein sequence ID" value="KAJ1919514.1"/>
    <property type="molecule type" value="Genomic_DNA"/>
</dbReference>
<sequence length="1236" mass="134323">MATSPSIDPWRRHDHDESVSGGKSQPRPGGSPSGGTDPLRCPYPRRTERRAPGSNTTRTLAPLVSPIRRDRRPTLPPSVGSQLQTDPLSGTPCENSPLLSGDSPTGQPPRTQPLNRRDPHVSGNEDYEPTHRNQRHPRHGHGSPWRSRSRGRGGLGRLLHRMFGRRHYGRSPHHHHHDHHHGSEDESSTTMVAGGDGGHGRYRRRHDHHLSDSERAHKARMWKFQALALLCALLLSVGAHYAAHTLGALKATVKKDFGISNTQYGLLQSAVSLVNTLLPVLGGLFIDSFGTSAGSILATSFILLGTTIVSVSTHYQSFATMVVGRLLYGLGSGTIVTIQETILSHWFTGKGLAMTIALQIATARLSSFLSMGTTVPIAEATGFYGYAFWASAFICLCSWTINLVYVSLMRRLNQHMSASELAKLRRKNTFRLRHIFIFPAAYWLIMLQSFVLGSGWTTFLHISSEFVKLRFHADDSTAAHIASVSQLLPVFLVPFLGIWVDRHGHRATAIVISSLAFLTSMGVLGFTHFSPVLGMFIFSVSLSVGPICSISSIPLVLPLSTVGSGLGLYKSAQNIGNTIVDIIVGQLQDSHPLTTAPSLSMAATTTTIWRARLLNEHSYDRVMGFYLFWGSLAVIVAVALYLVDRQGWDRLLQLNDYRRLNWIETHNDVFCHYQIDNSDHRRRTDPQTPSSPCTTPLLSGLTPTTSPPPSRQQQRRVSVARTTPEDDAYRAMVSSFALPASASPPPPPYSTRRRASGPNGVLADKTGNDSNHDDGADGDPYLPAGCPCSSSQRNHLGYNLNDGPASSSSSSRIGDTRGGGGGGGGTNFKRKVKKQHRRHHSYSLHHHEHWHSISGDEGGRRSAAVAAAAAVPHDIESCSSGGQRRTCRACSRAYVATAYMAYAGPLMAQQGTSSAASPPPPPSPTSHAASNICRRGRCGTLLPHHTIRYSPQLGPDDVETRTAAVEQAAGSLVAKRTALVGDATTASLFTSSSSSSTSSTSIPSLTSPVISRAVSVPLDATSAARQCTSDLCSKGRCHVTCDTLESTALHDDGLAYQAPLSPPSQRRRQVMVPDDTGSMVPAASPIVNNNTTTPTRLPVPDGAIDAIPPQPFYLVPEESRLLREISAHAPEPPPSDSPEAVAVSILEDDLEDERRLYQRGDDDDDHHHHQTIENSAGCSPVAGDRYSGNRRRHRHRRLSAVQSVVPRRLTVWNYFPVGVYVTLLLTSWAMFVRYLL</sequence>
<comment type="catalytic activity">
    <reaction evidence="7">
        <text>L-alpha-aminoacyl-L-lysine(out) = L-alpha-aminoacyl-L-lysine(in)</text>
        <dbReference type="Rhea" id="RHEA:79383"/>
        <dbReference type="ChEBI" id="CHEBI:229966"/>
    </reaction>
</comment>
<keyword evidence="20" id="KW-1133">Transmembrane helix</keyword>
<feature type="region of interest" description="Disordered" evidence="19">
    <location>
        <begin position="167"/>
        <end position="198"/>
    </location>
</feature>
<dbReference type="PROSITE" id="PS50850">
    <property type="entry name" value="MFS"/>
    <property type="match status" value="1"/>
</dbReference>
<evidence type="ECO:0000256" key="17">
    <source>
        <dbReference type="ARBA" id="ARBA00045709"/>
    </source>
</evidence>
<dbReference type="Proteomes" id="UP001150569">
    <property type="component" value="Unassembled WGS sequence"/>
</dbReference>
<accession>A0A9W8A6Z6</accession>
<proteinExistence type="predicted"/>
<comment type="catalytic activity">
    <reaction evidence="6">
        <text>L-lysyl-L-alpha-amino acid(out) = L-lysyl-L-alpha-amino acid(in)</text>
        <dbReference type="Rhea" id="RHEA:79387"/>
        <dbReference type="ChEBI" id="CHEBI:229965"/>
    </reaction>
</comment>
<feature type="region of interest" description="Disordered" evidence="19">
    <location>
        <begin position="1159"/>
        <end position="1194"/>
    </location>
</feature>
<feature type="transmembrane region" description="Helical" evidence="20">
    <location>
        <begin position="622"/>
        <end position="643"/>
    </location>
</feature>
<feature type="compositionally biased region" description="Basic and acidic residues" evidence="19">
    <location>
        <begin position="9"/>
        <end position="18"/>
    </location>
</feature>
<feature type="domain" description="Major facilitator superfamily (MFS) profile" evidence="21">
    <location>
        <begin position="228"/>
        <end position="648"/>
    </location>
</feature>
<evidence type="ECO:0000256" key="11">
    <source>
        <dbReference type="ARBA" id="ARBA00044903"/>
    </source>
</evidence>
<gene>
    <name evidence="22" type="ORF">IWQ60_007234</name>
</gene>
<feature type="compositionally biased region" description="Low complexity" evidence="19">
    <location>
        <begin position="711"/>
        <end position="722"/>
    </location>
</feature>
<comment type="catalytic activity">
    <reaction evidence="8">
        <text>L-aspartyl-L-lysine(out) = L-aspartyl-L-lysine(in)</text>
        <dbReference type="Rhea" id="RHEA:79411"/>
        <dbReference type="ChEBI" id="CHEBI:229953"/>
    </reaction>
</comment>
<feature type="transmembrane region" description="Helical" evidence="20">
    <location>
        <begin position="383"/>
        <end position="406"/>
    </location>
</feature>
<dbReference type="PANTHER" id="PTHR23512:SF12">
    <property type="entry name" value="TRANSPORTER, PUTATIVE (AFU_ORTHOLOGUE AFUA_4G00260)-RELATED"/>
    <property type="match status" value="1"/>
</dbReference>
<keyword evidence="23" id="KW-1185">Reference proteome</keyword>
<dbReference type="AlphaFoldDB" id="A0A9W8A6Z6"/>